<proteinExistence type="predicted"/>
<name>A0AC60PYD5_IXOPE</name>
<comment type="caution">
    <text evidence="1">The sequence shown here is derived from an EMBL/GenBank/DDBJ whole genome shotgun (WGS) entry which is preliminary data.</text>
</comment>
<keyword evidence="2" id="KW-1185">Reference proteome</keyword>
<organism evidence="1 2">
    <name type="scientific">Ixodes persulcatus</name>
    <name type="common">Taiga tick</name>
    <dbReference type="NCBI Taxonomy" id="34615"/>
    <lineage>
        <taxon>Eukaryota</taxon>
        <taxon>Metazoa</taxon>
        <taxon>Ecdysozoa</taxon>
        <taxon>Arthropoda</taxon>
        <taxon>Chelicerata</taxon>
        <taxon>Arachnida</taxon>
        <taxon>Acari</taxon>
        <taxon>Parasitiformes</taxon>
        <taxon>Ixodida</taxon>
        <taxon>Ixodoidea</taxon>
        <taxon>Ixodidae</taxon>
        <taxon>Ixodinae</taxon>
        <taxon>Ixodes</taxon>
    </lineage>
</organism>
<evidence type="ECO:0000313" key="2">
    <source>
        <dbReference type="Proteomes" id="UP000805193"/>
    </source>
</evidence>
<dbReference type="EMBL" id="JABSTQ010009730">
    <property type="protein sequence ID" value="KAG0426315.1"/>
    <property type="molecule type" value="Genomic_DNA"/>
</dbReference>
<accession>A0AC60PYD5</accession>
<protein>
    <submittedName>
        <fullName evidence="1">Uncharacterized protein</fullName>
    </submittedName>
</protein>
<sequence>ESELPIRPSEAAQRWLHMDQVEEEKLEWMTMLPPAKEPDSKDPIVGRFDFEGNLVSPSAEIPTHRGLHHHGDSPQAAGYSTAEILQFLRSSVRSQRLLALQLLERMLTKHWEGHYAGLLAETDLADHLLGSGLAPLLRSALDDRSTLDAALAALRALVVSRPQELPFKIGHRGHSYGPVADGLADTSQLRPAEMLSRRQRSGVDTVDPGENGSPFVAVSHKAVMSGKMAQAYGSPMWSALELVRSLAAAGRSLADTLLQRYPLEESLSAYLALDPSASRLPGSDCLCLALEAVRTWRVLLAYELAGGLCLALFPVVARRLQLCSCFELDGEAFDLEYGACLLHCLATLPAEVAREAAQGLGSILESCCGRWADWLARSDRAEASAEGVSLVAAAVHCLAALRVPELRSSSPCATALVSLLRSQRFATLSTALMNSSLLTRATEPKERNLIGRAPCVAGGFELGNHCVSPPGISLLVASLARLLHIATTTSPDDPVWHQARDTLLCNVGIASYLRRLVGPGVRQAHVHCLHWCSGAELDMLHELVLLAACTPLQNKDDTLLWHQVSLTLVGSCAPGFEDRVFSLLLSVVFRPEFARAEDTSKRCKNASDIDACETLTSVTGSPVSTPADPCDDQQLAAVRNIYLDAVRQRFPKRELQALSLNWAEHPLLPVDWPYLPLEALCAEDVIPGACSLHAVLGCLRWVALLLRQRPQVLAAVPPLVHYCRLASVFLAGPDVFLDAEVQGLLLLVLRLLRQRKLLCATQKDLDLRGWPGLLPFSDFFPRLLEQFAGESYGDVVFACWLLVPLQAECDPHFRRLLFAEHPEALPLIRLLPSQAEEDPVVLETYANQLLSGKLTPDKTPMLFEVATHGVASFVRSRADSPLGIRLLSLLQHGKHHVRNHRNSVEYGALAVASSSVHGAELLNVCAGGCTKSAELGKEHREAIVTYKGVA</sequence>
<gene>
    <name evidence="1" type="ORF">HPB47_026553</name>
</gene>
<reference evidence="1 2" key="1">
    <citation type="journal article" date="2020" name="Cell">
        <title>Large-Scale Comparative Analyses of Tick Genomes Elucidate Their Genetic Diversity and Vector Capacities.</title>
        <authorList>
            <consortium name="Tick Genome and Microbiome Consortium (TIGMIC)"/>
            <person name="Jia N."/>
            <person name="Wang J."/>
            <person name="Shi W."/>
            <person name="Du L."/>
            <person name="Sun Y."/>
            <person name="Zhan W."/>
            <person name="Jiang J.F."/>
            <person name="Wang Q."/>
            <person name="Zhang B."/>
            <person name="Ji P."/>
            <person name="Bell-Sakyi L."/>
            <person name="Cui X.M."/>
            <person name="Yuan T.T."/>
            <person name="Jiang B.G."/>
            <person name="Yang W.F."/>
            <person name="Lam T.T."/>
            <person name="Chang Q.C."/>
            <person name="Ding S.J."/>
            <person name="Wang X.J."/>
            <person name="Zhu J.G."/>
            <person name="Ruan X.D."/>
            <person name="Zhao L."/>
            <person name="Wei J.T."/>
            <person name="Ye R.Z."/>
            <person name="Que T.C."/>
            <person name="Du C.H."/>
            <person name="Zhou Y.H."/>
            <person name="Cheng J.X."/>
            <person name="Dai P.F."/>
            <person name="Guo W.B."/>
            <person name="Han X.H."/>
            <person name="Huang E.J."/>
            <person name="Li L.F."/>
            <person name="Wei W."/>
            <person name="Gao Y.C."/>
            <person name="Liu J.Z."/>
            <person name="Shao H.Z."/>
            <person name="Wang X."/>
            <person name="Wang C.C."/>
            <person name="Yang T.C."/>
            <person name="Huo Q.B."/>
            <person name="Li W."/>
            <person name="Chen H.Y."/>
            <person name="Chen S.E."/>
            <person name="Zhou L.G."/>
            <person name="Ni X.B."/>
            <person name="Tian J.H."/>
            <person name="Sheng Y."/>
            <person name="Liu T."/>
            <person name="Pan Y.S."/>
            <person name="Xia L.Y."/>
            <person name="Li J."/>
            <person name="Zhao F."/>
            <person name="Cao W.C."/>
        </authorList>
    </citation>
    <scope>NUCLEOTIDE SEQUENCE [LARGE SCALE GENOMIC DNA]</scope>
    <source>
        <strain evidence="1">Iper-2018</strain>
    </source>
</reference>
<evidence type="ECO:0000313" key="1">
    <source>
        <dbReference type="EMBL" id="KAG0426315.1"/>
    </source>
</evidence>
<feature type="non-terminal residue" evidence="1">
    <location>
        <position position="1"/>
    </location>
</feature>
<dbReference type="Proteomes" id="UP000805193">
    <property type="component" value="Unassembled WGS sequence"/>
</dbReference>